<name>A0AAV9BAL7_ACOGR</name>
<dbReference type="InterPro" id="IPR012677">
    <property type="entry name" value="Nucleotide-bd_a/b_plait_sf"/>
</dbReference>
<evidence type="ECO:0000256" key="3">
    <source>
        <dbReference type="PROSITE-ProRule" id="PRU00176"/>
    </source>
</evidence>
<evidence type="ECO:0000259" key="5">
    <source>
        <dbReference type="PROSITE" id="PS50102"/>
    </source>
</evidence>
<dbReference type="CDD" id="cd12254">
    <property type="entry name" value="RRM_hnRNPH_ESRPs_RBM12_like"/>
    <property type="match status" value="2"/>
</dbReference>
<dbReference type="SMART" id="SM00360">
    <property type="entry name" value="RRM"/>
    <property type="match status" value="2"/>
</dbReference>
<gene>
    <name evidence="6" type="ORF">QJS04_geneDACA009765</name>
</gene>
<reference evidence="6" key="2">
    <citation type="submission" date="2023-06" db="EMBL/GenBank/DDBJ databases">
        <authorList>
            <person name="Ma L."/>
            <person name="Liu K.-W."/>
            <person name="Li Z."/>
            <person name="Hsiao Y.-Y."/>
            <person name="Qi Y."/>
            <person name="Fu T."/>
            <person name="Tang G."/>
            <person name="Zhang D."/>
            <person name="Sun W.-H."/>
            <person name="Liu D.-K."/>
            <person name="Li Y."/>
            <person name="Chen G.-Z."/>
            <person name="Liu X.-D."/>
            <person name="Liao X.-Y."/>
            <person name="Jiang Y.-T."/>
            <person name="Yu X."/>
            <person name="Hao Y."/>
            <person name="Huang J."/>
            <person name="Zhao X.-W."/>
            <person name="Ke S."/>
            <person name="Chen Y.-Y."/>
            <person name="Wu W.-L."/>
            <person name="Hsu J.-L."/>
            <person name="Lin Y.-F."/>
            <person name="Huang M.-D."/>
            <person name="Li C.-Y."/>
            <person name="Huang L."/>
            <person name="Wang Z.-W."/>
            <person name="Zhao X."/>
            <person name="Zhong W.-Y."/>
            <person name="Peng D.-H."/>
            <person name="Ahmad S."/>
            <person name="Lan S."/>
            <person name="Zhang J.-S."/>
            <person name="Tsai W.-C."/>
            <person name="Van De Peer Y."/>
            <person name="Liu Z.-J."/>
        </authorList>
    </citation>
    <scope>NUCLEOTIDE SEQUENCE</scope>
    <source>
        <strain evidence="6">SCP</strain>
        <tissue evidence="6">Leaves</tissue>
    </source>
</reference>
<protein>
    <recommendedName>
        <fullName evidence="5">RRM domain-containing protein</fullName>
    </recommendedName>
</protein>
<dbReference type="Proteomes" id="UP001179952">
    <property type="component" value="Unassembled WGS sequence"/>
</dbReference>
<dbReference type="SUPFAM" id="SSF54928">
    <property type="entry name" value="RNA-binding domain, RBD"/>
    <property type="match status" value="2"/>
</dbReference>
<dbReference type="InterPro" id="IPR035979">
    <property type="entry name" value="RBD_domain_sf"/>
</dbReference>
<keyword evidence="2 3" id="KW-0694">RNA-binding</keyword>
<evidence type="ECO:0000313" key="7">
    <source>
        <dbReference type="Proteomes" id="UP001179952"/>
    </source>
</evidence>
<evidence type="ECO:0000313" key="6">
    <source>
        <dbReference type="EMBL" id="KAK1273650.1"/>
    </source>
</evidence>
<comment type="caution">
    <text evidence="6">The sequence shown here is derived from an EMBL/GenBank/DDBJ whole genome shotgun (WGS) entry which is preliminary data.</text>
</comment>
<feature type="region of interest" description="Disordered" evidence="4">
    <location>
        <begin position="159"/>
        <end position="178"/>
    </location>
</feature>
<sequence length="278" mass="30746">MYGSRGAMYGSGGVSDGYEVGSKRPRMMDSSNPYFAVSGGGGGTAGFQSYGYGGGFPGGASNLQTFPIVRLRGLPFNCDDMDVFRFFAGLDVVDILLIHKNGRFTGEAFVLFATPMQAEFALQRDHQNMGRRYVEVFRCKKLDYYHAIAAEVGYEGCYDQSEYQPPPPPPARSKKPVAADNGEQMEFTEMLKLRGLPYSATKADIVEFFGEYGLTENNVHIACRPDGKATGEAYVEFGSVEEAKRATSKDKMMIGSRYVEIFPSTPEEARRAEYRSRQ</sequence>
<dbReference type="PROSITE" id="PS50102">
    <property type="entry name" value="RRM"/>
    <property type="match status" value="2"/>
</dbReference>
<keyword evidence="1" id="KW-0677">Repeat</keyword>
<proteinExistence type="predicted"/>
<dbReference type="GO" id="GO:0003723">
    <property type="term" value="F:RNA binding"/>
    <property type="evidence" value="ECO:0007669"/>
    <property type="project" value="UniProtKB-UniRule"/>
</dbReference>
<dbReference type="EMBL" id="JAUJYN010000004">
    <property type="protein sequence ID" value="KAK1273650.1"/>
    <property type="molecule type" value="Genomic_DNA"/>
</dbReference>
<feature type="domain" description="RRM" evidence="5">
    <location>
        <begin position="67"/>
        <end position="141"/>
    </location>
</feature>
<accession>A0AAV9BAL7</accession>
<dbReference type="PANTHER" id="PTHR13976">
    <property type="entry name" value="HETEROGENEOUS NUCLEAR RIBONUCLEOPROTEIN-RELATED"/>
    <property type="match status" value="1"/>
</dbReference>
<dbReference type="Gene3D" id="3.30.70.330">
    <property type="match status" value="2"/>
</dbReference>
<keyword evidence="7" id="KW-1185">Reference proteome</keyword>
<feature type="domain" description="RRM" evidence="5">
    <location>
        <begin position="189"/>
        <end position="266"/>
    </location>
</feature>
<organism evidence="6 7">
    <name type="scientific">Acorus gramineus</name>
    <name type="common">Dwarf sweet flag</name>
    <dbReference type="NCBI Taxonomy" id="55184"/>
    <lineage>
        <taxon>Eukaryota</taxon>
        <taxon>Viridiplantae</taxon>
        <taxon>Streptophyta</taxon>
        <taxon>Embryophyta</taxon>
        <taxon>Tracheophyta</taxon>
        <taxon>Spermatophyta</taxon>
        <taxon>Magnoliopsida</taxon>
        <taxon>Liliopsida</taxon>
        <taxon>Acoraceae</taxon>
        <taxon>Acorus</taxon>
    </lineage>
</organism>
<dbReference type="Pfam" id="PF00076">
    <property type="entry name" value="RRM_1"/>
    <property type="match status" value="2"/>
</dbReference>
<dbReference type="AlphaFoldDB" id="A0AAV9BAL7"/>
<dbReference type="InterPro" id="IPR000504">
    <property type="entry name" value="RRM_dom"/>
</dbReference>
<evidence type="ECO:0000256" key="1">
    <source>
        <dbReference type="ARBA" id="ARBA00022737"/>
    </source>
</evidence>
<evidence type="ECO:0000256" key="4">
    <source>
        <dbReference type="SAM" id="MobiDB-lite"/>
    </source>
</evidence>
<dbReference type="InterPro" id="IPR050666">
    <property type="entry name" value="ESRP"/>
</dbReference>
<reference evidence="6" key="1">
    <citation type="journal article" date="2023" name="Nat. Commun.">
        <title>Diploid and tetraploid genomes of Acorus and the evolution of monocots.</title>
        <authorList>
            <person name="Ma L."/>
            <person name="Liu K.W."/>
            <person name="Li Z."/>
            <person name="Hsiao Y.Y."/>
            <person name="Qi Y."/>
            <person name="Fu T."/>
            <person name="Tang G.D."/>
            <person name="Zhang D."/>
            <person name="Sun W.H."/>
            <person name="Liu D.K."/>
            <person name="Li Y."/>
            <person name="Chen G.Z."/>
            <person name="Liu X.D."/>
            <person name="Liao X.Y."/>
            <person name="Jiang Y.T."/>
            <person name="Yu X."/>
            <person name="Hao Y."/>
            <person name="Huang J."/>
            <person name="Zhao X.W."/>
            <person name="Ke S."/>
            <person name="Chen Y.Y."/>
            <person name="Wu W.L."/>
            <person name="Hsu J.L."/>
            <person name="Lin Y.F."/>
            <person name="Huang M.D."/>
            <person name="Li C.Y."/>
            <person name="Huang L."/>
            <person name="Wang Z.W."/>
            <person name="Zhao X."/>
            <person name="Zhong W.Y."/>
            <person name="Peng D.H."/>
            <person name="Ahmad S."/>
            <person name="Lan S."/>
            <person name="Zhang J.S."/>
            <person name="Tsai W.C."/>
            <person name="Van de Peer Y."/>
            <person name="Liu Z.J."/>
        </authorList>
    </citation>
    <scope>NUCLEOTIDE SEQUENCE</scope>
    <source>
        <strain evidence="6">SCP</strain>
    </source>
</reference>
<evidence type="ECO:0000256" key="2">
    <source>
        <dbReference type="ARBA" id="ARBA00022884"/>
    </source>
</evidence>